<evidence type="ECO:0000256" key="2">
    <source>
        <dbReference type="RuleBase" id="RU003707"/>
    </source>
</evidence>
<protein>
    <submittedName>
        <fullName evidence="4">Enoyl-CoA hydratase/carnithine racemase</fullName>
    </submittedName>
</protein>
<comment type="caution">
    <text evidence="4">The sequence shown here is derived from an EMBL/GenBank/DDBJ whole genome shotgun (WGS) entry which is preliminary data.</text>
</comment>
<feature type="region of interest" description="Disordered" evidence="3">
    <location>
        <begin position="1"/>
        <end position="20"/>
    </location>
</feature>
<dbReference type="Gene3D" id="3.90.226.10">
    <property type="entry name" value="2-enoyl-CoA Hydratase, Chain A, domain 1"/>
    <property type="match status" value="1"/>
</dbReference>
<dbReference type="AlphaFoldDB" id="A0A4Q7UTP5"/>
<dbReference type="PROSITE" id="PS00166">
    <property type="entry name" value="ENOYL_COA_HYDRATASE"/>
    <property type="match status" value="1"/>
</dbReference>
<evidence type="ECO:0000313" key="5">
    <source>
        <dbReference type="Proteomes" id="UP000291591"/>
    </source>
</evidence>
<evidence type="ECO:0000256" key="1">
    <source>
        <dbReference type="ARBA" id="ARBA00005254"/>
    </source>
</evidence>
<keyword evidence="5" id="KW-1185">Reference proteome</keyword>
<dbReference type="InterPro" id="IPR001753">
    <property type="entry name" value="Enoyl-CoA_hydra/iso"/>
</dbReference>
<dbReference type="PANTHER" id="PTHR43802:SF1">
    <property type="entry name" value="IP11341P-RELATED"/>
    <property type="match status" value="1"/>
</dbReference>
<dbReference type="Proteomes" id="UP000291591">
    <property type="component" value="Unassembled WGS sequence"/>
</dbReference>
<gene>
    <name evidence="4" type="ORF">EV383_1940</name>
</gene>
<comment type="similarity">
    <text evidence="1 2">Belongs to the enoyl-CoA hydratase/isomerase family.</text>
</comment>
<dbReference type="PANTHER" id="PTHR43802">
    <property type="entry name" value="ENOYL-COA HYDRATASE"/>
    <property type="match status" value="1"/>
</dbReference>
<dbReference type="EMBL" id="SHKL01000001">
    <property type="protein sequence ID" value="RZT85076.1"/>
    <property type="molecule type" value="Genomic_DNA"/>
</dbReference>
<dbReference type="SUPFAM" id="SSF52096">
    <property type="entry name" value="ClpP/crotonase"/>
    <property type="match status" value="1"/>
</dbReference>
<accession>A0A4Q7UTP5</accession>
<dbReference type="InterPro" id="IPR018376">
    <property type="entry name" value="Enoyl-CoA_hyd/isom_CS"/>
</dbReference>
<dbReference type="GO" id="GO:0003824">
    <property type="term" value="F:catalytic activity"/>
    <property type="evidence" value="ECO:0007669"/>
    <property type="project" value="InterPro"/>
</dbReference>
<proteinExistence type="inferred from homology"/>
<evidence type="ECO:0000256" key="3">
    <source>
        <dbReference type="SAM" id="MobiDB-lite"/>
    </source>
</evidence>
<dbReference type="InterPro" id="IPR029045">
    <property type="entry name" value="ClpP/crotonase-like_dom_sf"/>
</dbReference>
<evidence type="ECO:0000313" key="4">
    <source>
        <dbReference type="EMBL" id="RZT85076.1"/>
    </source>
</evidence>
<reference evidence="4 5" key="1">
    <citation type="submission" date="2019-02" db="EMBL/GenBank/DDBJ databases">
        <title>Sequencing the genomes of 1000 actinobacteria strains.</title>
        <authorList>
            <person name="Klenk H.-P."/>
        </authorList>
    </citation>
    <scope>NUCLEOTIDE SEQUENCE [LARGE SCALE GENOMIC DNA]</scope>
    <source>
        <strain evidence="4 5">DSM 45779</strain>
    </source>
</reference>
<dbReference type="Pfam" id="PF00378">
    <property type="entry name" value="ECH_1"/>
    <property type="match status" value="1"/>
</dbReference>
<sequence>MSENQAGTGTGDAAGNGTEPVTVDRVGEHVALVTLRRPPHNYFDVTMIRRVADLYADADADPSVRVIVLASEGRNFCAGANFGGDGNRTTAIGFDDAPDGATALYAEAIRVFSVGTPVVAAVQGIAIGGGLGLAVSADFRVAGPSTRFCANFSRLGLHQGFGLSVSLPRVVGQQHALDMLLTGRRVGAEEALRFALADRLVPVEGGADEPAAIRDGALALAAELAEAAPLAVRSIRATQRAGLAEEVARITAHEAVEQATLRATADVDEGIAASLERRAPRFAGR</sequence>
<name>A0A4Q7UTP5_PSEST</name>
<organism evidence="4 5">
    <name type="scientific">Pseudonocardia sediminis</name>
    <dbReference type="NCBI Taxonomy" id="1397368"/>
    <lineage>
        <taxon>Bacteria</taxon>
        <taxon>Bacillati</taxon>
        <taxon>Actinomycetota</taxon>
        <taxon>Actinomycetes</taxon>
        <taxon>Pseudonocardiales</taxon>
        <taxon>Pseudonocardiaceae</taxon>
        <taxon>Pseudonocardia</taxon>
    </lineage>
</organism>
<dbReference type="CDD" id="cd06558">
    <property type="entry name" value="crotonase-like"/>
    <property type="match status" value="1"/>
</dbReference>